<organism evidence="2 4">
    <name type="scientific">Didymodactylos carnosus</name>
    <dbReference type="NCBI Taxonomy" id="1234261"/>
    <lineage>
        <taxon>Eukaryota</taxon>
        <taxon>Metazoa</taxon>
        <taxon>Spiralia</taxon>
        <taxon>Gnathifera</taxon>
        <taxon>Rotifera</taxon>
        <taxon>Eurotatoria</taxon>
        <taxon>Bdelloidea</taxon>
        <taxon>Philodinida</taxon>
        <taxon>Philodinidae</taxon>
        <taxon>Didymodactylos</taxon>
    </lineage>
</organism>
<feature type="chain" id="PRO_5036434570" evidence="1">
    <location>
        <begin position="18"/>
        <end position="140"/>
    </location>
</feature>
<evidence type="ECO:0000313" key="4">
    <source>
        <dbReference type="Proteomes" id="UP000677228"/>
    </source>
</evidence>
<accession>A0A8S2FNJ9</accession>
<reference evidence="2" key="1">
    <citation type="submission" date="2021-02" db="EMBL/GenBank/DDBJ databases">
        <authorList>
            <person name="Nowell W R."/>
        </authorList>
    </citation>
    <scope>NUCLEOTIDE SEQUENCE</scope>
</reference>
<feature type="signal peptide" evidence="1">
    <location>
        <begin position="1"/>
        <end position="17"/>
    </location>
</feature>
<dbReference type="AlphaFoldDB" id="A0A8S2FNJ9"/>
<proteinExistence type="predicted"/>
<dbReference type="Proteomes" id="UP000682733">
    <property type="component" value="Unassembled WGS sequence"/>
</dbReference>
<evidence type="ECO:0000313" key="3">
    <source>
        <dbReference type="EMBL" id="CAF4309050.1"/>
    </source>
</evidence>
<sequence>MLLFTLTAIALIAATLGIVVQRYPEVTHSTTTPRTLADSITIDQMSTHLDQLQRIANSGGGTRAIGTAGFNNTLDYITTYLTQNTNLLLKEQYFDASTSRLASNPVLISQMNNQQINYTYETNFTLIRTLVRLISEQELE</sequence>
<dbReference type="Proteomes" id="UP000677228">
    <property type="component" value="Unassembled WGS sequence"/>
</dbReference>
<name>A0A8S2FNJ9_9BILA</name>
<comment type="caution">
    <text evidence="2">The sequence shown here is derived from an EMBL/GenBank/DDBJ whole genome shotgun (WGS) entry which is preliminary data.</text>
</comment>
<keyword evidence="1" id="KW-0732">Signal</keyword>
<evidence type="ECO:0000313" key="2">
    <source>
        <dbReference type="EMBL" id="CAF1522136.1"/>
    </source>
</evidence>
<evidence type="ECO:0000256" key="1">
    <source>
        <dbReference type="SAM" id="SignalP"/>
    </source>
</evidence>
<dbReference type="EMBL" id="CAJNOK010036399">
    <property type="protein sequence ID" value="CAF1522136.1"/>
    <property type="molecule type" value="Genomic_DNA"/>
</dbReference>
<gene>
    <name evidence="2" type="ORF">OVA965_LOCUS37837</name>
    <name evidence="3" type="ORF">TMI583_LOCUS38960</name>
</gene>
<dbReference type="EMBL" id="CAJOBA010058542">
    <property type="protein sequence ID" value="CAF4309050.1"/>
    <property type="molecule type" value="Genomic_DNA"/>
</dbReference>
<protein>
    <submittedName>
        <fullName evidence="2">Uncharacterized protein</fullName>
    </submittedName>
</protein>